<gene>
    <name evidence="3" type="ORF">MtrunA17_Chr6g0481401</name>
</gene>
<sequence length="61" mass="7368">MKRRKYMDQPLMFVYVLIIFLSQFLIVTSRSKFPCLSIIDCPDLRYHTLQNCIRGFCVYLE</sequence>
<dbReference type="Proteomes" id="UP000265566">
    <property type="component" value="Chromosome 6"/>
</dbReference>
<organism evidence="3 4">
    <name type="scientific">Medicago truncatula</name>
    <name type="common">Barrel medic</name>
    <name type="synonym">Medicago tribuloides</name>
    <dbReference type="NCBI Taxonomy" id="3880"/>
    <lineage>
        <taxon>Eukaryota</taxon>
        <taxon>Viridiplantae</taxon>
        <taxon>Streptophyta</taxon>
        <taxon>Embryophyta</taxon>
        <taxon>Tracheophyta</taxon>
        <taxon>Spermatophyta</taxon>
        <taxon>Magnoliopsida</taxon>
        <taxon>eudicotyledons</taxon>
        <taxon>Gunneridae</taxon>
        <taxon>Pentapetalae</taxon>
        <taxon>rosids</taxon>
        <taxon>fabids</taxon>
        <taxon>Fabales</taxon>
        <taxon>Fabaceae</taxon>
        <taxon>Papilionoideae</taxon>
        <taxon>50 kb inversion clade</taxon>
        <taxon>NPAAA clade</taxon>
        <taxon>Hologalegina</taxon>
        <taxon>IRL clade</taxon>
        <taxon>Trifolieae</taxon>
        <taxon>Medicago</taxon>
    </lineage>
</organism>
<keyword evidence="1" id="KW-0472">Membrane</keyword>
<keyword evidence="1" id="KW-0812">Transmembrane</keyword>
<dbReference type="Gramene" id="rna37204">
    <property type="protein sequence ID" value="RHN52516.1"/>
    <property type="gene ID" value="gene37204"/>
</dbReference>
<dbReference type="GO" id="GO:0046872">
    <property type="term" value="F:metal ion binding"/>
    <property type="evidence" value="ECO:0007669"/>
    <property type="project" value="InterPro"/>
</dbReference>
<feature type="transmembrane region" description="Helical" evidence="1">
    <location>
        <begin position="12"/>
        <end position="29"/>
    </location>
</feature>
<evidence type="ECO:0000313" key="3">
    <source>
        <dbReference type="EMBL" id="RHN52516.1"/>
    </source>
</evidence>
<dbReference type="Pfam" id="PF07127">
    <property type="entry name" value="Nodulin_late"/>
    <property type="match status" value="1"/>
</dbReference>
<comment type="caution">
    <text evidence="3">The sequence shown here is derived from an EMBL/GenBank/DDBJ whole genome shotgun (WGS) entry which is preliminary data.</text>
</comment>
<feature type="domain" description="Late nodulin" evidence="2">
    <location>
        <begin position="7"/>
        <end position="57"/>
    </location>
</feature>
<keyword evidence="1" id="KW-1133">Transmembrane helix</keyword>
<evidence type="ECO:0000256" key="1">
    <source>
        <dbReference type="SAM" id="Phobius"/>
    </source>
</evidence>
<name>A0A396HGZ0_MEDTR</name>
<dbReference type="AlphaFoldDB" id="A0A396HGZ0"/>
<evidence type="ECO:0000259" key="2">
    <source>
        <dbReference type="Pfam" id="PF07127"/>
    </source>
</evidence>
<proteinExistence type="predicted"/>
<accession>A0A396HGZ0</accession>
<evidence type="ECO:0000313" key="4">
    <source>
        <dbReference type="Proteomes" id="UP000265566"/>
    </source>
</evidence>
<dbReference type="EMBL" id="PSQE01000006">
    <property type="protein sequence ID" value="RHN52516.1"/>
    <property type="molecule type" value="Genomic_DNA"/>
</dbReference>
<reference evidence="4" key="1">
    <citation type="journal article" date="2018" name="Nat. Plants">
        <title>Whole-genome landscape of Medicago truncatula symbiotic genes.</title>
        <authorList>
            <person name="Pecrix Y."/>
            <person name="Staton S.E."/>
            <person name="Sallet E."/>
            <person name="Lelandais-Briere C."/>
            <person name="Moreau S."/>
            <person name="Carrere S."/>
            <person name="Blein T."/>
            <person name="Jardinaud M.F."/>
            <person name="Latrasse D."/>
            <person name="Zouine M."/>
            <person name="Zahm M."/>
            <person name="Kreplak J."/>
            <person name="Mayjonade B."/>
            <person name="Satge C."/>
            <person name="Perez M."/>
            <person name="Cauet S."/>
            <person name="Marande W."/>
            <person name="Chantry-Darmon C."/>
            <person name="Lopez-Roques C."/>
            <person name="Bouchez O."/>
            <person name="Berard A."/>
            <person name="Debelle F."/>
            <person name="Munos S."/>
            <person name="Bendahmane A."/>
            <person name="Berges H."/>
            <person name="Niebel A."/>
            <person name="Buitink J."/>
            <person name="Frugier F."/>
            <person name="Benhamed M."/>
            <person name="Crespi M."/>
            <person name="Gouzy J."/>
            <person name="Gamas P."/>
        </authorList>
    </citation>
    <scope>NUCLEOTIDE SEQUENCE [LARGE SCALE GENOMIC DNA]</scope>
    <source>
        <strain evidence="4">cv. Jemalong A17</strain>
    </source>
</reference>
<protein>
    <submittedName>
        <fullName evidence="3">Putative Late nodulin</fullName>
    </submittedName>
</protein>
<dbReference type="InterPro" id="IPR009810">
    <property type="entry name" value="Nodulin_late_dom"/>
</dbReference>